<keyword evidence="3" id="KW-1185">Reference proteome</keyword>
<sequence length="135" mass="13485">MPERKPPERVRSLASGVSEGELVGGASRGLPPAARCGDAGRPPVAALPRCSGPAAAAAAAAEGEVLSPPSGAAMAEAVREELSALGAIFCGPNEWEVLSLSGDYPRARRTGRPLLPTTKAGLPALGPRLGAGVVE</sequence>
<organism evidence="2 3">
    <name type="scientific">Eschrichtius robustus</name>
    <name type="common">California gray whale</name>
    <name type="synonym">Eschrichtius gibbosus</name>
    <dbReference type="NCBI Taxonomy" id="9764"/>
    <lineage>
        <taxon>Eukaryota</taxon>
        <taxon>Metazoa</taxon>
        <taxon>Chordata</taxon>
        <taxon>Craniata</taxon>
        <taxon>Vertebrata</taxon>
        <taxon>Euteleostomi</taxon>
        <taxon>Mammalia</taxon>
        <taxon>Eutheria</taxon>
        <taxon>Laurasiatheria</taxon>
        <taxon>Artiodactyla</taxon>
        <taxon>Whippomorpha</taxon>
        <taxon>Cetacea</taxon>
        <taxon>Mysticeti</taxon>
        <taxon>Eschrichtiidae</taxon>
        <taxon>Eschrichtius</taxon>
    </lineage>
</organism>
<protein>
    <submittedName>
        <fullName evidence="2">Uncharacterized protein</fullName>
    </submittedName>
</protein>
<comment type="caution">
    <text evidence="2">The sequence shown here is derived from an EMBL/GenBank/DDBJ whole genome shotgun (WGS) entry which is preliminary data.</text>
</comment>
<evidence type="ECO:0000313" key="3">
    <source>
        <dbReference type="Proteomes" id="UP001159641"/>
    </source>
</evidence>
<name>A0AB34GZB7_ESCRO</name>
<proteinExistence type="predicted"/>
<accession>A0AB34GZB7</accession>
<reference evidence="2 3" key="1">
    <citation type="submission" date="2022-11" db="EMBL/GenBank/DDBJ databases">
        <title>Whole genome sequence of Eschrichtius robustus ER-17-0199.</title>
        <authorList>
            <person name="Bruniche-Olsen A."/>
            <person name="Black A.N."/>
            <person name="Fields C.J."/>
            <person name="Walden K."/>
            <person name="Dewoody J.A."/>
        </authorList>
    </citation>
    <scope>NUCLEOTIDE SEQUENCE [LARGE SCALE GENOMIC DNA]</scope>
    <source>
        <strain evidence="2">ER-17-0199</strain>
        <tissue evidence="2">Blubber</tissue>
    </source>
</reference>
<feature type="compositionally biased region" description="Basic and acidic residues" evidence="1">
    <location>
        <begin position="1"/>
        <end position="11"/>
    </location>
</feature>
<dbReference type="EMBL" id="JAIQCJ010002042">
    <property type="protein sequence ID" value="KAJ8784573.1"/>
    <property type="molecule type" value="Genomic_DNA"/>
</dbReference>
<dbReference type="AlphaFoldDB" id="A0AB34GZB7"/>
<evidence type="ECO:0000313" key="2">
    <source>
        <dbReference type="EMBL" id="KAJ8784573.1"/>
    </source>
</evidence>
<feature type="region of interest" description="Disordered" evidence="1">
    <location>
        <begin position="1"/>
        <end position="41"/>
    </location>
</feature>
<dbReference type="Proteomes" id="UP001159641">
    <property type="component" value="Unassembled WGS sequence"/>
</dbReference>
<gene>
    <name evidence="2" type="ORF">J1605_007924</name>
</gene>
<evidence type="ECO:0000256" key="1">
    <source>
        <dbReference type="SAM" id="MobiDB-lite"/>
    </source>
</evidence>